<sequence length="96" mass="11348">MEQYDSSFGRIELTDERLRHIVSFHPEVRSAVKHFTKCLKEPDFIKPSRRDNAVVIFYRAVSSKRRLAIVVKITVPRFILTAYFITNLKLDHENKN</sequence>
<keyword evidence="1" id="KW-0812">Transmembrane</keyword>
<name>A0A2H0RJX4_9BACT</name>
<feature type="transmembrane region" description="Helical" evidence="1">
    <location>
        <begin position="67"/>
        <end position="86"/>
    </location>
</feature>
<evidence type="ECO:0000313" key="3">
    <source>
        <dbReference type="Proteomes" id="UP000230833"/>
    </source>
</evidence>
<evidence type="ECO:0000313" key="2">
    <source>
        <dbReference type="EMBL" id="PIR46740.1"/>
    </source>
</evidence>
<dbReference type="EMBL" id="PCYL01000029">
    <property type="protein sequence ID" value="PIR46740.1"/>
    <property type="molecule type" value="Genomic_DNA"/>
</dbReference>
<reference evidence="2 3" key="1">
    <citation type="submission" date="2017-09" db="EMBL/GenBank/DDBJ databases">
        <title>Depth-based differentiation of microbial function through sediment-hosted aquifers and enrichment of novel symbionts in the deep terrestrial subsurface.</title>
        <authorList>
            <person name="Probst A.J."/>
            <person name="Ladd B."/>
            <person name="Jarett J.K."/>
            <person name="Geller-Mcgrath D.E."/>
            <person name="Sieber C.M."/>
            <person name="Emerson J.B."/>
            <person name="Anantharaman K."/>
            <person name="Thomas B.C."/>
            <person name="Malmstrom R."/>
            <person name="Stieglmeier M."/>
            <person name="Klingl A."/>
            <person name="Woyke T."/>
            <person name="Ryan C.M."/>
            <person name="Banfield J.F."/>
        </authorList>
    </citation>
    <scope>NUCLEOTIDE SEQUENCE [LARGE SCALE GENOMIC DNA]</scope>
    <source>
        <strain evidence="2">CG10_big_fil_rev_8_21_14_0_10_45_14</strain>
    </source>
</reference>
<keyword evidence="1" id="KW-1133">Transmembrane helix</keyword>
<dbReference type="AlphaFoldDB" id="A0A2H0RJX4"/>
<comment type="caution">
    <text evidence="2">The sequence shown here is derived from an EMBL/GenBank/DDBJ whole genome shotgun (WGS) entry which is preliminary data.</text>
</comment>
<dbReference type="Proteomes" id="UP000230833">
    <property type="component" value="Unassembled WGS sequence"/>
</dbReference>
<evidence type="ECO:0008006" key="4">
    <source>
        <dbReference type="Google" id="ProtNLM"/>
    </source>
</evidence>
<accession>A0A2H0RJX4</accession>
<keyword evidence="1" id="KW-0472">Membrane</keyword>
<proteinExistence type="predicted"/>
<organism evidence="2 3">
    <name type="scientific">Candidatus Vogelbacteria bacterium CG10_big_fil_rev_8_21_14_0_10_45_14</name>
    <dbReference type="NCBI Taxonomy" id="1975042"/>
    <lineage>
        <taxon>Bacteria</taxon>
        <taxon>Candidatus Vogeliibacteriota</taxon>
    </lineage>
</organism>
<gene>
    <name evidence="2" type="ORF">COV07_02645</name>
</gene>
<protein>
    <recommendedName>
        <fullName evidence="4">Phage-Barnase-EndoU-ColicinE5/D-RelE like nuclease 3 domain-containing protein</fullName>
    </recommendedName>
</protein>
<evidence type="ECO:0000256" key="1">
    <source>
        <dbReference type="SAM" id="Phobius"/>
    </source>
</evidence>